<sequence length="339" mass="38068">MEDAPEQKRILTSLAYHWTEADRAVIRFPKSRSLEYSGLFTDGGMASMGRLALLPLEVLHSILRELDFESLGTMRCLNTQSKDVVGMLPAYRDLATFAHDALRALSATGMLSKYSGKCLYFILCQDRCIGCTGFGSFLFLPTGCRCCFSCIETNPEMVVVSASTAAALFGLANEALRQITIITTVSGDYGISQKTHRKRIRIVSRQEARKVGILIHGSEEEMERAVALGIRRGNVPRENDRLPKVANRSIPQPPCANDTLRFMACTPFPYLNVQRRRIDKGVCCRGCEYNWHRRDEDFPSGYDVSQNLFRKQNKTFLRMNFSSTSKPVVRRGCCGMTIS</sequence>
<gene>
    <name evidence="2" type="ORF">L207DRAFT_519530</name>
</gene>
<dbReference type="Proteomes" id="UP000235786">
    <property type="component" value="Unassembled WGS sequence"/>
</dbReference>
<evidence type="ECO:0000259" key="1">
    <source>
        <dbReference type="PROSITE" id="PS50181"/>
    </source>
</evidence>
<accession>A0A2J6QYC7</accession>
<keyword evidence="3" id="KW-1185">Reference proteome</keyword>
<dbReference type="InterPro" id="IPR001810">
    <property type="entry name" value="F-box_dom"/>
</dbReference>
<feature type="domain" description="F-box" evidence="1">
    <location>
        <begin position="48"/>
        <end position="94"/>
    </location>
</feature>
<evidence type="ECO:0000313" key="3">
    <source>
        <dbReference type="Proteomes" id="UP000235786"/>
    </source>
</evidence>
<protein>
    <recommendedName>
        <fullName evidence="1">F-box domain-containing protein</fullName>
    </recommendedName>
</protein>
<proteinExistence type="predicted"/>
<evidence type="ECO:0000313" key="2">
    <source>
        <dbReference type="EMBL" id="PMD31267.1"/>
    </source>
</evidence>
<dbReference type="STRING" id="1149755.A0A2J6QYC7"/>
<dbReference type="PROSITE" id="PS50181">
    <property type="entry name" value="FBOX"/>
    <property type="match status" value="1"/>
</dbReference>
<dbReference type="EMBL" id="KZ613963">
    <property type="protein sequence ID" value="PMD31267.1"/>
    <property type="molecule type" value="Genomic_DNA"/>
</dbReference>
<dbReference type="OrthoDB" id="2687876at2759"/>
<dbReference type="Pfam" id="PF00646">
    <property type="entry name" value="F-box"/>
    <property type="match status" value="1"/>
</dbReference>
<organism evidence="2 3">
    <name type="scientific">Hyaloscypha variabilis (strain UAMH 11265 / GT02V1 / F)</name>
    <name type="common">Meliniomyces variabilis</name>
    <dbReference type="NCBI Taxonomy" id="1149755"/>
    <lineage>
        <taxon>Eukaryota</taxon>
        <taxon>Fungi</taxon>
        <taxon>Dikarya</taxon>
        <taxon>Ascomycota</taxon>
        <taxon>Pezizomycotina</taxon>
        <taxon>Leotiomycetes</taxon>
        <taxon>Helotiales</taxon>
        <taxon>Hyaloscyphaceae</taxon>
        <taxon>Hyaloscypha</taxon>
        <taxon>Hyaloscypha variabilis</taxon>
    </lineage>
</organism>
<name>A0A2J6QYC7_HYAVF</name>
<dbReference type="AlphaFoldDB" id="A0A2J6QYC7"/>
<reference evidence="2 3" key="1">
    <citation type="submission" date="2016-04" db="EMBL/GenBank/DDBJ databases">
        <title>A degradative enzymes factory behind the ericoid mycorrhizal symbiosis.</title>
        <authorList>
            <consortium name="DOE Joint Genome Institute"/>
            <person name="Martino E."/>
            <person name="Morin E."/>
            <person name="Grelet G."/>
            <person name="Kuo A."/>
            <person name="Kohler A."/>
            <person name="Daghino S."/>
            <person name="Barry K."/>
            <person name="Choi C."/>
            <person name="Cichocki N."/>
            <person name="Clum A."/>
            <person name="Copeland A."/>
            <person name="Hainaut M."/>
            <person name="Haridas S."/>
            <person name="Labutti K."/>
            <person name="Lindquist E."/>
            <person name="Lipzen A."/>
            <person name="Khouja H.-R."/>
            <person name="Murat C."/>
            <person name="Ohm R."/>
            <person name="Olson A."/>
            <person name="Spatafora J."/>
            <person name="Veneault-Fourrey C."/>
            <person name="Henrissat B."/>
            <person name="Grigoriev I."/>
            <person name="Martin F."/>
            <person name="Perotto S."/>
        </authorList>
    </citation>
    <scope>NUCLEOTIDE SEQUENCE [LARGE SCALE GENOMIC DNA]</scope>
    <source>
        <strain evidence="2 3">F</strain>
    </source>
</reference>